<dbReference type="SUPFAM" id="SSF46689">
    <property type="entry name" value="Homeodomain-like"/>
    <property type="match status" value="2"/>
</dbReference>
<proteinExistence type="predicted"/>
<keyword evidence="3" id="KW-0804">Transcription</keyword>
<dbReference type="Pfam" id="PF12833">
    <property type="entry name" value="HTH_18"/>
    <property type="match status" value="1"/>
</dbReference>
<comment type="caution">
    <text evidence="5">The sequence shown here is derived from an EMBL/GenBank/DDBJ whole genome shotgun (WGS) entry which is preliminary data.</text>
</comment>
<dbReference type="Gene3D" id="1.10.10.60">
    <property type="entry name" value="Homeodomain-like"/>
    <property type="match status" value="1"/>
</dbReference>
<keyword evidence="1" id="KW-0805">Transcription regulation</keyword>
<dbReference type="PANTHER" id="PTHR46796:SF12">
    <property type="entry name" value="HTH-TYPE DNA-BINDING TRANSCRIPTIONAL ACTIVATOR EUTR"/>
    <property type="match status" value="1"/>
</dbReference>
<accession>A0A9X3UKW1</accession>
<reference evidence="5" key="1">
    <citation type="submission" date="2022-11" db="EMBL/GenBank/DDBJ databases">
        <title>Draft genome sequence of Hoeflea poritis E7-10 and Hoeflea prorocentri PM5-8, separated from scleractinian coral Porites lutea and marine dinoflagellate.</title>
        <authorList>
            <person name="Zhang G."/>
            <person name="Wei Q."/>
            <person name="Cai L."/>
        </authorList>
    </citation>
    <scope>NUCLEOTIDE SEQUENCE</scope>
    <source>
        <strain evidence="5">PM5-8</strain>
    </source>
</reference>
<sequence>MHAETIDEVSDWYTGTGAGYEMLLRADKGDGPVASVSTTDISGFELRVFNWGIPVHGLLVADTSTITINTALTGTRNVRDQHFGNISWERNQAGIYSLEAGTEIASNKPHSLLHLVLPVKLLEARARSFFDREPDEPLRFSPVVDLSREGKAVNSLFDYLLVQAVTAPDALRYPAVESSLRELIISTVLGTLPNNYEQRSSSKVDCTVPRSVKRAEEYMRAHADEPISVELLARNAGCSERALQNAFKTFRGTTPMGMLRDIRLEKAYRDMKEATGTIAEIAFKWGFSNLGRFSAQYAAKFGETPSQTRKFC</sequence>
<evidence type="ECO:0000313" key="6">
    <source>
        <dbReference type="Proteomes" id="UP001151234"/>
    </source>
</evidence>
<feature type="domain" description="HTH araC/xylS-type" evidence="4">
    <location>
        <begin position="213"/>
        <end position="311"/>
    </location>
</feature>
<evidence type="ECO:0000313" key="5">
    <source>
        <dbReference type="EMBL" id="MDA5400232.1"/>
    </source>
</evidence>
<evidence type="ECO:0000256" key="2">
    <source>
        <dbReference type="ARBA" id="ARBA00023125"/>
    </source>
</evidence>
<evidence type="ECO:0000256" key="1">
    <source>
        <dbReference type="ARBA" id="ARBA00023015"/>
    </source>
</evidence>
<organism evidence="5 6">
    <name type="scientific">Hoeflea prorocentri</name>
    <dbReference type="NCBI Taxonomy" id="1922333"/>
    <lineage>
        <taxon>Bacteria</taxon>
        <taxon>Pseudomonadati</taxon>
        <taxon>Pseudomonadota</taxon>
        <taxon>Alphaproteobacteria</taxon>
        <taxon>Hyphomicrobiales</taxon>
        <taxon>Rhizobiaceae</taxon>
        <taxon>Hoeflea</taxon>
    </lineage>
</organism>
<keyword evidence="6" id="KW-1185">Reference proteome</keyword>
<dbReference type="SMART" id="SM00342">
    <property type="entry name" value="HTH_ARAC"/>
    <property type="match status" value="1"/>
</dbReference>
<dbReference type="InterPro" id="IPR050204">
    <property type="entry name" value="AraC_XylS_family_regulators"/>
</dbReference>
<gene>
    <name evidence="5" type="ORF">OQ273_16755</name>
</gene>
<evidence type="ECO:0000259" key="4">
    <source>
        <dbReference type="PROSITE" id="PS01124"/>
    </source>
</evidence>
<protein>
    <submittedName>
        <fullName evidence="5">AraC family transcriptional regulator</fullName>
    </submittedName>
</protein>
<name>A0A9X3UKW1_9HYPH</name>
<keyword evidence="2" id="KW-0238">DNA-binding</keyword>
<dbReference type="GO" id="GO:0003700">
    <property type="term" value="F:DNA-binding transcription factor activity"/>
    <property type="evidence" value="ECO:0007669"/>
    <property type="project" value="InterPro"/>
</dbReference>
<dbReference type="PANTHER" id="PTHR46796">
    <property type="entry name" value="HTH-TYPE TRANSCRIPTIONAL ACTIVATOR RHAS-RELATED"/>
    <property type="match status" value="1"/>
</dbReference>
<dbReference type="PROSITE" id="PS01124">
    <property type="entry name" value="HTH_ARAC_FAMILY_2"/>
    <property type="match status" value="1"/>
</dbReference>
<dbReference type="Proteomes" id="UP001151234">
    <property type="component" value="Unassembled WGS sequence"/>
</dbReference>
<dbReference type="GO" id="GO:0043565">
    <property type="term" value="F:sequence-specific DNA binding"/>
    <property type="evidence" value="ECO:0007669"/>
    <property type="project" value="InterPro"/>
</dbReference>
<dbReference type="RefSeq" id="WP_267991671.1">
    <property type="nucleotide sequence ID" value="NZ_JAPJZI010000001.1"/>
</dbReference>
<evidence type="ECO:0000256" key="3">
    <source>
        <dbReference type="ARBA" id="ARBA00023163"/>
    </source>
</evidence>
<dbReference type="InterPro" id="IPR018060">
    <property type="entry name" value="HTH_AraC"/>
</dbReference>
<dbReference type="InterPro" id="IPR009057">
    <property type="entry name" value="Homeodomain-like_sf"/>
</dbReference>
<dbReference type="EMBL" id="JAPJZI010000001">
    <property type="protein sequence ID" value="MDA5400232.1"/>
    <property type="molecule type" value="Genomic_DNA"/>
</dbReference>
<dbReference type="AlphaFoldDB" id="A0A9X3UKW1"/>